<evidence type="ECO:0000256" key="1">
    <source>
        <dbReference type="SAM" id="MobiDB-lite"/>
    </source>
</evidence>
<accession>A0AAD5Q891</accession>
<reference evidence="2" key="1">
    <citation type="submission" date="2021-12" db="EMBL/GenBank/DDBJ databases">
        <title>Prjna785345.</title>
        <authorList>
            <person name="Rujirawat T."/>
            <person name="Krajaejun T."/>
        </authorList>
    </citation>
    <scope>NUCLEOTIDE SEQUENCE</scope>
    <source>
        <strain evidence="2">Pi057C3</strain>
    </source>
</reference>
<feature type="region of interest" description="Disordered" evidence="1">
    <location>
        <begin position="423"/>
        <end position="496"/>
    </location>
</feature>
<gene>
    <name evidence="2" type="ORF">P43SY_004669</name>
</gene>
<dbReference type="InterPro" id="IPR052298">
    <property type="entry name" value="ZMYND10"/>
</dbReference>
<dbReference type="PANTHER" id="PTHR13244:SF7">
    <property type="entry name" value="ZINC FINGER MYND DOMAIN-CONTAINING PROTEIN 10"/>
    <property type="match status" value="1"/>
</dbReference>
<evidence type="ECO:0000313" key="3">
    <source>
        <dbReference type="Proteomes" id="UP001209570"/>
    </source>
</evidence>
<feature type="compositionally biased region" description="Acidic residues" evidence="1">
    <location>
        <begin position="479"/>
        <end position="496"/>
    </location>
</feature>
<dbReference type="EMBL" id="JAKCXM010000165">
    <property type="protein sequence ID" value="KAJ0400019.1"/>
    <property type="molecule type" value="Genomic_DNA"/>
</dbReference>
<dbReference type="PANTHER" id="PTHR13244">
    <property type="entry name" value="ZINC FINGER MYND DOMAIN CONTAINING PROTEIN 10"/>
    <property type="match status" value="1"/>
</dbReference>
<comment type="caution">
    <text evidence="2">The sequence shown here is derived from an EMBL/GenBank/DDBJ whole genome shotgun (WGS) entry which is preliminary data.</text>
</comment>
<organism evidence="2 3">
    <name type="scientific">Pythium insidiosum</name>
    <name type="common">Pythiosis disease agent</name>
    <dbReference type="NCBI Taxonomy" id="114742"/>
    <lineage>
        <taxon>Eukaryota</taxon>
        <taxon>Sar</taxon>
        <taxon>Stramenopiles</taxon>
        <taxon>Oomycota</taxon>
        <taxon>Peronosporomycetes</taxon>
        <taxon>Pythiales</taxon>
        <taxon>Pythiaceae</taxon>
        <taxon>Pythium</taxon>
    </lineage>
</organism>
<sequence>MSPTDAFDGAAAYLVMPPEAEQLIEELRVQELDAIGLDARWISHHHAIEKLNLQAHQSAQRKQDNFVVELLLTHDQFPTLIRNLLAVELWKAQVFPLLRCQDSDTASLRIYYILYHEAALVNLLEVAFFHEHVLETLDDDLVVEVVDYCMRKLSWLLGLPRDALDAQTTFHKSGADVVQMLQAQTPRDELARQRLELDFRVAVQSVTLLRYVAERLHLLSLSVVARLLDTHDALLTLVALVEHPPWTHKGEAPDGSGVQWRKFSHQRWAVVAPSELLALTTTEAQVWLAIYYLLCTRSAREHYEITTFRQQQLLRLRKYLHELLLDQLPLLADVQRYLDELAIARPPAGATAAGAKSSLVLEALPQVRESMLRAFRRSFGAIAGAFDAASAAFRRADDLRELAELYQLDGIDELLDRLDTDAAGGAASESNQHEHERERERDDDELVEPTRVTLVFRPSEQQQKEKKKKKSRPLIVDVTDQEQQQEEEEKEKEDEGGELVVRGDVDLLSQRLMESKTHRYYRYALRVSSRAPAACVPADCCVDASVELAAVAGSNDRSSCAETTTLALRCDDLQLPRAAPDGAKLWRQIGSLQDDACRVVVQCQFVRQRDRFRVGALFLAVPL</sequence>
<feature type="compositionally biased region" description="Basic and acidic residues" evidence="1">
    <location>
        <begin position="431"/>
        <end position="440"/>
    </location>
</feature>
<keyword evidence="3" id="KW-1185">Reference proteome</keyword>
<protein>
    <submittedName>
        <fullName evidence="2">Uncharacterized protein</fullName>
    </submittedName>
</protein>
<proteinExistence type="predicted"/>
<dbReference type="GO" id="GO:0005737">
    <property type="term" value="C:cytoplasm"/>
    <property type="evidence" value="ECO:0007669"/>
    <property type="project" value="TreeGrafter"/>
</dbReference>
<dbReference type="Proteomes" id="UP001209570">
    <property type="component" value="Unassembled WGS sequence"/>
</dbReference>
<dbReference type="AlphaFoldDB" id="A0AAD5Q891"/>
<name>A0AAD5Q891_PYTIN</name>
<evidence type="ECO:0000313" key="2">
    <source>
        <dbReference type="EMBL" id="KAJ0400019.1"/>
    </source>
</evidence>